<dbReference type="AntiFam" id="ANF00010">
    <property type="entry name" value="tRNA translation"/>
</dbReference>
<reference evidence="1" key="1">
    <citation type="submission" date="2018-05" db="EMBL/GenBank/DDBJ databases">
        <authorList>
            <person name="Lanie J.A."/>
            <person name="Ng W.-L."/>
            <person name="Kazmierczak K.M."/>
            <person name="Andrzejewski T.M."/>
            <person name="Davidsen T.M."/>
            <person name="Wayne K.J."/>
            <person name="Tettelin H."/>
            <person name="Glass J.I."/>
            <person name="Rusch D."/>
            <person name="Podicherti R."/>
            <person name="Tsui H.-C.T."/>
            <person name="Winkler M.E."/>
        </authorList>
    </citation>
    <scope>NUCLEOTIDE SEQUENCE</scope>
</reference>
<feature type="non-terminal residue" evidence="1">
    <location>
        <position position="1"/>
    </location>
</feature>
<evidence type="ECO:0000313" key="1">
    <source>
        <dbReference type="EMBL" id="SVA02637.1"/>
    </source>
</evidence>
<proteinExistence type="predicted"/>
<organism evidence="1">
    <name type="scientific">marine metagenome</name>
    <dbReference type="NCBI Taxonomy" id="408172"/>
    <lineage>
        <taxon>unclassified sequences</taxon>
        <taxon>metagenomes</taxon>
        <taxon>ecological metagenomes</taxon>
    </lineage>
</organism>
<name>A0A381SJY1_9ZZZZ</name>
<sequence length="71" mass="7778">VVFLASGYSSEVEPQPSKLMTRVRFPLPAPDMARIAQAVEHFIGNEEVPGSTPGVSTRYVGIWKNFSSPWG</sequence>
<gene>
    <name evidence="1" type="ORF">METZ01_LOCUS55491</name>
</gene>
<protein>
    <submittedName>
        <fullName evidence="1">Uncharacterized protein</fullName>
    </submittedName>
</protein>
<accession>A0A381SJY1</accession>
<dbReference type="AlphaFoldDB" id="A0A381SJY1"/>
<dbReference type="AntiFam" id="ANF00017">
    <property type="entry name" value="tRNA translation"/>
</dbReference>
<dbReference type="EMBL" id="UINC01003025">
    <property type="protein sequence ID" value="SVA02637.1"/>
    <property type="molecule type" value="Genomic_DNA"/>
</dbReference>